<evidence type="ECO:0000313" key="2">
    <source>
        <dbReference type="EMBL" id="GAA1068971.1"/>
    </source>
</evidence>
<dbReference type="Proteomes" id="UP001500037">
    <property type="component" value="Unassembled WGS sequence"/>
</dbReference>
<proteinExistence type="predicted"/>
<protein>
    <recommendedName>
        <fullName evidence="4">DUF11 domain-containing protein</fullName>
    </recommendedName>
</protein>
<reference evidence="3" key="1">
    <citation type="journal article" date="2019" name="Int. J. Syst. Evol. Microbiol.">
        <title>The Global Catalogue of Microorganisms (GCM) 10K type strain sequencing project: providing services to taxonomists for standard genome sequencing and annotation.</title>
        <authorList>
            <consortium name="The Broad Institute Genomics Platform"/>
            <consortium name="The Broad Institute Genome Sequencing Center for Infectious Disease"/>
            <person name="Wu L."/>
            <person name="Ma J."/>
        </authorList>
    </citation>
    <scope>NUCLEOTIDE SEQUENCE [LARGE SCALE GENOMIC DNA]</scope>
    <source>
        <strain evidence="3">JCM 13004</strain>
    </source>
</reference>
<evidence type="ECO:0000313" key="3">
    <source>
        <dbReference type="Proteomes" id="UP001500037"/>
    </source>
</evidence>
<accession>A0ABP4DQJ7</accession>
<gene>
    <name evidence="2" type="ORF">GCM10009665_74990</name>
</gene>
<sequence length="358" mass="36495">MHRGLLAQDPHFVPGALGRPVPAQLAAAAGSATPAQPVLLLHGAADPLAPAAAVRPAAAKPTDHDVAIRIEGLAPDGSLAVGGAPSTFTVTWTNTSGHRLDSVAPVVSTESFAGARCQVPAGQAQGVLRREDGGVWKELPLSQGTGMDFATTGADAAFALAPGASHTLTYTVQFGADNGPAPVTVDADAFVGGTGEFTRIGRTSRRVTLVDGHRPTASMPTMTPRPTKVTAGGPAVEVEDSPGNFTQQPFQHLAPLLTLADPSGRLRAADVTVEVADAGGWRELPVVEECGTISADTSSLARPLESGPYGRVLNFDFRFALAAGTAPEVTSLTVSAGALADGHFAETVGTRVAVERQG</sequence>
<evidence type="ECO:0000256" key="1">
    <source>
        <dbReference type="SAM" id="MobiDB-lite"/>
    </source>
</evidence>
<organism evidence="2 3">
    <name type="scientific">Kitasatospora nipponensis</name>
    <dbReference type="NCBI Taxonomy" id="258049"/>
    <lineage>
        <taxon>Bacteria</taxon>
        <taxon>Bacillati</taxon>
        <taxon>Actinomycetota</taxon>
        <taxon>Actinomycetes</taxon>
        <taxon>Kitasatosporales</taxon>
        <taxon>Streptomycetaceae</taxon>
        <taxon>Kitasatospora</taxon>
    </lineage>
</organism>
<comment type="caution">
    <text evidence="2">The sequence shown here is derived from an EMBL/GenBank/DDBJ whole genome shotgun (WGS) entry which is preliminary data.</text>
</comment>
<feature type="region of interest" description="Disordered" evidence="1">
    <location>
        <begin position="213"/>
        <end position="234"/>
    </location>
</feature>
<evidence type="ECO:0008006" key="4">
    <source>
        <dbReference type="Google" id="ProtNLM"/>
    </source>
</evidence>
<dbReference type="EMBL" id="BAAALF010000288">
    <property type="protein sequence ID" value="GAA1068971.1"/>
    <property type="molecule type" value="Genomic_DNA"/>
</dbReference>
<keyword evidence="3" id="KW-1185">Reference proteome</keyword>
<name>A0ABP4DQJ7_9ACTN</name>